<dbReference type="AlphaFoldDB" id="A0A848DM55"/>
<dbReference type="InterPro" id="IPR029063">
    <property type="entry name" value="SAM-dependent_MTases_sf"/>
</dbReference>
<dbReference type="PANTHER" id="PTHR32266:SF12">
    <property type="entry name" value="NICOTIANAMINE SYNTHASE 3"/>
    <property type="match status" value="1"/>
</dbReference>
<keyword evidence="4" id="KW-1185">Reference proteome</keyword>
<evidence type="ECO:0000256" key="2">
    <source>
        <dbReference type="ARBA" id="ARBA00022691"/>
    </source>
</evidence>
<dbReference type="GO" id="GO:0030410">
    <property type="term" value="F:nicotianamine synthase activity"/>
    <property type="evidence" value="ECO:0007669"/>
    <property type="project" value="InterPro"/>
</dbReference>
<dbReference type="PANTHER" id="PTHR32266">
    <property type="entry name" value="NICOTIANAMINE SYNTHASE 3"/>
    <property type="match status" value="1"/>
</dbReference>
<dbReference type="Gene3D" id="3.40.50.150">
    <property type="entry name" value="Vaccinia Virus protein VP39"/>
    <property type="match status" value="1"/>
</dbReference>
<dbReference type="PROSITE" id="PS51142">
    <property type="entry name" value="NAS"/>
    <property type="match status" value="1"/>
</dbReference>
<dbReference type="Proteomes" id="UP000586918">
    <property type="component" value="Unassembled WGS sequence"/>
</dbReference>
<accession>A0A848DM55</accession>
<name>A0A848DM55_9PSEU</name>
<gene>
    <name evidence="3" type="ORF">HF519_18800</name>
</gene>
<dbReference type="EMBL" id="JAAXKZ010000074">
    <property type="protein sequence ID" value="NMH93586.1"/>
    <property type="molecule type" value="Genomic_DNA"/>
</dbReference>
<reference evidence="3 4" key="1">
    <citation type="submission" date="2020-04" db="EMBL/GenBank/DDBJ databases">
        <authorList>
            <person name="Klaysubun C."/>
            <person name="Duangmal K."/>
            <person name="Lipun K."/>
        </authorList>
    </citation>
    <scope>NUCLEOTIDE SEQUENCE [LARGE SCALE GENOMIC DNA]</scope>
    <source>
        <strain evidence="3 4">DSM 45300</strain>
    </source>
</reference>
<organism evidence="3 4">
    <name type="scientific">Pseudonocardia bannensis</name>
    <dbReference type="NCBI Taxonomy" id="630973"/>
    <lineage>
        <taxon>Bacteria</taxon>
        <taxon>Bacillati</taxon>
        <taxon>Actinomycetota</taxon>
        <taxon>Actinomycetes</taxon>
        <taxon>Pseudonocardiales</taxon>
        <taxon>Pseudonocardiaceae</taxon>
        <taxon>Pseudonocardia</taxon>
    </lineage>
</organism>
<protein>
    <submittedName>
        <fullName evidence="3">Nicotianamine synthase</fullName>
    </submittedName>
</protein>
<comment type="caution">
    <text evidence="3">The sequence shown here is derived from an EMBL/GenBank/DDBJ whole genome shotgun (WGS) entry which is preliminary data.</text>
</comment>
<dbReference type="Pfam" id="PF03059">
    <property type="entry name" value="NAS"/>
    <property type="match status" value="1"/>
</dbReference>
<dbReference type="RefSeq" id="WP_169414283.1">
    <property type="nucleotide sequence ID" value="NZ_JAAXKZ010000074.1"/>
</dbReference>
<dbReference type="SUPFAM" id="SSF53335">
    <property type="entry name" value="S-adenosyl-L-methionine-dependent methyltransferases"/>
    <property type="match status" value="1"/>
</dbReference>
<keyword evidence="2" id="KW-0949">S-adenosyl-L-methionine</keyword>
<dbReference type="InterPro" id="IPR004298">
    <property type="entry name" value="Nicotian_synth"/>
</dbReference>
<evidence type="ECO:0000313" key="4">
    <source>
        <dbReference type="Proteomes" id="UP000586918"/>
    </source>
</evidence>
<dbReference type="CDD" id="cd02440">
    <property type="entry name" value="AdoMet_MTases"/>
    <property type="match status" value="1"/>
</dbReference>
<dbReference type="GO" id="GO:0030418">
    <property type="term" value="P:nicotianamine biosynthetic process"/>
    <property type="evidence" value="ECO:0007669"/>
    <property type="project" value="InterPro"/>
</dbReference>
<sequence length="290" mass="30355">MSTTVISTTSPAALAVARRLHELRERLAATDLQPSAQVNAAFSELVELCCRTPPPVEGEVLRQVVEHAPSLRALCAAGECELERHWATRIVAARDPQVALRAFPYLANYQDLVRLELGALAAVGEPVPSRVVVLGAGPLPLTGMVLAADHGAHVVHVDRDAESLSLGTELMRTLGLGDRISSVHADLEDPAGREAVAAACREADAVVLAALVGADAPAKAEISRWLGTALTPGTPVLARSAAGLRTLLYPRVGPDDLPGLEVALEVHPRTDVVNSVLVARAGARVLELAG</sequence>
<keyword evidence="1" id="KW-0808">Transferase</keyword>
<evidence type="ECO:0000313" key="3">
    <source>
        <dbReference type="EMBL" id="NMH93586.1"/>
    </source>
</evidence>
<proteinExistence type="predicted"/>
<evidence type="ECO:0000256" key="1">
    <source>
        <dbReference type="ARBA" id="ARBA00022679"/>
    </source>
</evidence>